<dbReference type="Proteomes" id="UP000663832">
    <property type="component" value="Unassembled WGS sequence"/>
</dbReference>
<evidence type="ECO:0000313" key="4">
    <source>
        <dbReference type="EMBL" id="CAF1447741.1"/>
    </source>
</evidence>
<dbReference type="PROSITE" id="PS50011">
    <property type="entry name" value="PROTEIN_KINASE_DOM"/>
    <property type="match status" value="1"/>
</dbReference>
<dbReference type="Gene3D" id="3.30.40.10">
    <property type="entry name" value="Zinc/RING finger domain, C3HC4 (zinc finger)"/>
    <property type="match status" value="1"/>
</dbReference>
<dbReference type="AlphaFoldDB" id="A0A815PDY7"/>
<dbReference type="InterPro" id="IPR013083">
    <property type="entry name" value="Znf_RING/FYVE/PHD"/>
</dbReference>
<dbReference type="GO" id="GO:0016567">
    <property type="term" value="P:protein ubiquitination"/>
    <property type="evidence" value="ECO:0007669"/>
    <property type="project" value="InterPro"/>
</dbReference>
<dbReference type="Pfam" id="PF07714">
    <property type="entry name" value="PK_Tyr_Ser-Thr"/>
    <property type="match status" value="1"/>
</dbReference>
<dbReference type="GO" id="GO:0043235">
    <property type="term" value="C:receptor complex"/>
    <property type="evidence" value="ECO:0007669"/>
    <property type="project" value="TreeGrafter"/>
</dbReference>
<dbReference type="InterPro" id="IPR050122">
    <property type="entry name" value="RTK"/>
</dbReference>
<dbReference type="GO" id="GO:0007169">
    <property type="term" value="P:cell surface receptor protein tyrosine kinase signaling pathway"/>
    <property type="evidence" value="ECO:0007669"/>
    <property type="project" value="TreeGrafter"/>
</dbReference>
<dbReference type="Proteomes" id="UP000663877">
    <property type="component" value="Unassembled WGS sequence"/>
</dbReference>
<evidence type="ECO:0000313" key="7">
    <source>
        <dbReference type="Proteomes" id="UP000663832"/>
    </source>
</evidence>
<dbReference type="EMBL" id="CAJNOM010002250">
    <property type="protein sequence ID" value="CAF1629598.1"/>
    <property type="molecule type" value="Genomic_DNA"/>
</dbReference>
<dbReference type="InterPro" id="IPR008266">
    <property type="entry name" value="Tyr_kinase_AS"/>
</dbReference>
<dbReference type="SMART" id="SM00504">
    <property type="entry name" value="Ubox"/>
    <property type="match status" value="1"/>
</dbReference>
<dbReference type="CDD" id="cd16655">
    <property type="entry name" value="RING-Ubox_WDSUB1-like"/>
    <property type="match status" value="1"/>
</dbReference>
<dbReference type="EMBL" id="CAJNOI010001925">
    <property type="protein sequence ID" value="CAF1447741.1"/>
    <property type="molecule type" value="Genomic_DNA"/>
</dbReference>
<protein>
    <submittedName>
        <fullName evidence="3">Uncharacterized protein</fullName>
    </submittedName>
</protein>
<accession>A0A815PDY7</accession>
<evidence type="ECO:0000259" key="2">
    <source>
        <dbReference type="PROSITE" id="PS51698"/>
    </source>
</evidence>
<sequence length="529" mass="61697">MANMNVSDDLLRCPITMELFRDPVLASDGRTYEREVIEEWIRNNGTSPFTRQPLSKEELYPNRIVKDLIEVFERLLFEKNYQFKLDVDVKKKRGRPLFQTNGKTIYGAEWISDNNNRPEIILLKIDGARARKEASFYVNLTRHSHIIRTFGFVFDKNNPNHNDTILLLQEYAPEGSLYELLQERSTVPHEKILIQIFLQIIEGMIYLAFNHVIHGDLACRNVLIFRFDENQPERCIVKITDFGLSRHSQLYSMAPGSAARTTLNIVPVRYAAPEVLSSNTTSEVYTEKSDVYSMGVLMWEAYSRGTLPWPNIEDDNDVIQRVKDGWSLQKQNEGYYTNIEYNLTRIGRNETQQQKKEEGLITRQIQQQQEYSDRKFAQQQQEILDRELAQEIALLEKQKQKEQFKSIERVEQAKVPVPKQESSYSLMRLPCKGRACARCANCRDWYWQPYGKYGKDYTKRSDATCRIDGHHRIKRSELGEVFYSSEDGNFGGSRIYQDVDCKRFYNHMSYRSFGSSNGGQLCACDDNQS</sequence>
<dbReference type="EMBL" id="CAJNOM010002251">
    <property type="protein sequence ID" value="CAF1629616.1"/>
    <property type="molecule type" value="Genomic_DNA"/>
</dbReference>
<dbReference type="GO" id="GO:0004842">
    <property type="term" value="F:ubiquitin-protein transferase activity"/>
    <property type="evidence" value="ECO:0007669"/>
    <property type="project" value="InterPro"/>
</dbReference>
<dbReference type="InterPro" id="IPR011009">
    <property type="entry name" value="Kinase-like_dom_sf"/>
</dbReference>
<dbReference type="Pfam" id="PF04564">
    <property type="entry name" value="U-box"/>
    <property type="match status" value="1"/>
</dbReference>
<keyword evidence="7" id="KW-1185">Reference proteome</keyword>
<dbReference type="SUPFAM" id="SSF56112">
    <property type="entry name" value="Protein kinase-like (PK-like)"/>
    <property type="match status" value="1"/>
</dbReference>
<evidence type="ECO:0000313" key="5">
    <source>
        <dbReference type="EMBL" id="CAF1629598.1"/>
    </source>
</evidence>
<evidence type="ECO:0000313" key="6">
    <source>
        <dbReference type="EMBL" id="CAF1629616.1"/>
    </source>
</evidence>
<evidence type="ECO:0000313" key="8">
    <source>
        <dbReference type="Proteomes" id="UP000663877"/>
    </source>
</evidence>
<feature type="domain" description="Protein kinase" evidence="1">
    <location>
        <begin position="95"/>
        <end position="384"/>
    </location>
</feature>
<proteinExistence type="predicted"/>
<dbReference type="Gene3D" id="1.10.510.10">
    <property type="entry name" value="Transferase(Phosphotransferase) domain 1"/>
    <property type="match status" value="1"/>
</dbReference>
<dbReference type="PROSITE" id="PS00109">
    <property type="entry name" value="PROTEIN_KINASE_TYR"/>
    <property type="match status" value="1"/>
</dbReference>
<comment type="caution">
    <text evidence="3">The sequence shown here is derived from an EMBL/GenBank/DDBJ whole genome shotgun (WGS) entry which is preliminary data.</text>
</comment>
<gene>
    <name evidence="3" type="ORF">BJG266_LOCUS40252</name>
    <name evidence="4" type="ORF">BJG266_LOCUS40255</name>
    <name evidence="5" type="ORF">QVE165_LOCUS57124</name>
    <name evidence="6" type="ORF">QVE165_LOCUS57127</name>
</gene>
<organism evidence="3 8">
    <name type="scientific">Adineta steineri</name>
    <dbReference type="NCBI Taxonomy" id="433720"/>
    <lineage>
        <taxon>Eukaryota</taxon>
        <taxon>Metazoa</taxon>
        <taxon>Spiralia</taxon>
        <taxon>Gnathifera</taxon>
        <taxon>Rotifera</taxon>
        <taxon>Eurotatoria</taxon>
        <taxon>Bdelloidea</taxon>
        <taxon>Adinetida</taxon>
        <taxon>Adinetidae</taxon>
        <taxon>Adineta</taxon>
    </lineage>
</organism>
<dbReference type="InterPro" id="IPR001245">
    <property type="entry name" value="Ser-Thr/Tyr_kinase_cat_dom"/>
</dbReference>
<dbReference type="GO" id="GO:0005886">
    <property type="term" value="C:plasma membrane"/>
    <property type="evidence" value="ECO:0007669"/>
    <property type="project" value="TreeGrafter"/>
</dbReference>
<feature type="domain" description="U-box" evidence="2">
    <location>
        <begin position="6"/>
        <end position="79"/>
    </location>
</feature>
<dbReference type="InterPro" id="IPR003613">
    <property type="entry name" value="Ubox_domain"/>
</dbReference>
<evidence type="ECO:0000313" key="3">
    <source>
        <dbReference type="EMBL" id="CAF1447684.1"/>
    </source>
</evidence>
<dbReference type="GO" id="GO:0004714">
    <property type="term" value="F:transmembrane receptor protein tyrosine kinase activity"/>
    <property type="evidence" value="ECO:0007669"/>
    <property type="project" value="TreeGrafter"/>
</dbReference>
<evidence type="ECO:0000259" key="1">
    <source>
        <dbReference type="PROSITE" id="PS50011"/>
    </source>
</evidence>
<dbReference type="SUPFAM" id="SSF57850">
    <property type="entry name" value="RING/U-box"/>
    <property type="match status" value="1"/>
</dbReference>
<dbReference type="InterPro" id="IPR000719">
    <property type="entry name" value="Prot_kinase_dom"/>
</dbReference>
<dbReference type="PANTHER" id="PTHR24416">
    <property type="entry name" value="TYROSINE-PROTEIN KINASE RECEPTOR"/>
    <property type="match status" value="1"/>
</dbReference>
<name>A0A815PDY7_9BILA</name>
<dbReference type="PANTHER" id="PTHR24416:SF611">
    <property type="entry name" value="TYROSINE-PROTEIN KINASE TRANSMEMBRANE RECEPTOR ROR"/>
    <property type="match status" value="1"/>
</dbReference>
<dbReference type="OrthoDB" id="10064100at2759"/>
<dbReference type="GO" id="GO:0005524">
    <property type="term" value="F:ATP binding"/>
    <property type="evidence" value="ECO:0007669"/>
    <property type="project" value="InterPro"/>
</dbReference>
<dbReference type="PROSITE" id="PS51698">
    <property type="entry name" value="U_BOX"/>
    <property type="match status" value="1"/>
</dbReference>
<dbReference type="EMBL" id="CAJNOI010001924">
    <property type="protein sequence ID" value="CAF1447684.1"/>
    <property type="molecule type" value="Genomic_DNA"/>
</dbReference>
<reference evidence="3" key="1">
    <citation type="submission" date="2021-02" db="EMBL/GenBank/DDBJ databases">
        <authorList>
            <person name="Nowell W R."/>
        </authorList>
    </citation>
    <scope>NUCLEOTIDE SEQUENCE</scope>
</reference>